<keyword evidence="1" id="KW-0540">Nuclease</keyword>
<dbReference type="InterPro" id="IPR039907">
    <property type="entry name" value="NOB1"/>
</dbReference>
<dbReference type="GO" id="GO:0030688">
    <property type="term" value="C:preribosome, small subunit precursor"/>
    <property type="evidence" value="ECO:0007669"/>
    <property type="project" value="TreeGrafter"/>
</dbReference>
<dbReference type="EMBL" id="BGZK01006170">
    <property type="protein sequence ID" value="GBP16957.1"/>
    <property type="molecule type" value="Genomic_DNA"/>
</dbReference>
<proteinExistence type="predicted"/>
<keyword evidence="2" id="KW-0479">Metal-binding</keyword>
<evidence type="ECO:0000256" key="1">
    <source>
        <dbReference type="ARBA" id="ARBA00022722"/>
    </source>
</evidence>
<dbReference type="Pfam" id="PF17146">
    <property type="entry name" value="PIN_6"/>
    <property type="match status" value="1"/>
</dbReference>
<evidence type="ECO:0000259" key="5">
    <source>
        <dbReference type="Pfam" id="PF17146"/>
    </source>
</evidence>
<dbReference type="Proteomes" id="UP000299102">
    <property type="component" value="Unassembled WGS sequence"/>
</dbReference>
<dbReference type="GO" id="GO:0004521">
    <property type="term" value="F:RNA endonuclease activity"/>
    <property type="evidence" value="ECO:0007669"/>
    <property type="project" value="TreeGrafter"/>
</dbReference>
<dbReference type="STRING" id="151549.A0A4C1TSI8"/>
<dbReference type="OrthoDB" id="446759at2759"/>
<dbReference type="InterPro" id="IPR033411">
    <property type="entry name" value="Ribonuclease_PIN"/>
</dbReference>
<sequence>MTESKKKIKYLVADTTAFINAVQLNANKTSLRFALRSASTRATCRSVKHCVEFAKKTGDYASLSGIDIKVIALTYELEADYIGTSSQNRAGSRKNCSIKENLRNFKTPQSYPDVYIPEVTQEELGGTIRKLKFEGGDEEEANDVLVPEKQDNGSDSSEPEDDVDEIEKSTANNTDYHDNGA</sequence>
<gene>
    <name evidence="6" type="primary">Nob1</name>
    <name evidence="6" type="ORF">EVAR_72575_1</name>
</gene>
<evidence type="ECO:0000313" key="7">
    <source>
        <dbReference type="Proteomes" id="UP000299102"/>
    </source>
</evidence>
<feature type="domain" description="Ribonuclease PIN" evidence="5">
    <location>
        <begin position="42"/>
        <end position="77"/>
    </location>
</feature>
<accession>A0A4C1TSI8</accession>
<dbReference type="AlphaFoldDB" id="A0A4C1TSI8"/>
<name>A0A4C1TSI8_EUMVA</name>
<evidence type="ECO:0000313" key="6">
    <source>
        <dbReference type="EMBL" id="GBP16957.1"/>
    </source>
</evidence>
<dbReference type="PANTHER" id="PTHR12814">
    <property type="entry name" value="RNA-BINDING PROTEIN NOB1"/>
    <property type="match status" value="1"/>
</dbReference>
<dbReference type="PANTHER" id="PTHR12814:SF2">
    <property type="entry name" value="RNA-BINDING PROTEIN NOB1"/>
    <property type="match status" value="1"/>
</dbReference>
<evidence type="ECO:0000256" key="2">
    <source>
        <dbReference type="ARBA" id="ARBA00022723"/>
    </source>
</evidence>
<feature type="region of interest" description="Disordered" evidence="4">
    <location>
        <begin position="132"/>
        <end position="181"/>
    </location>
</feature>
<dbReference type="GO" id="GO:0030490">
    <property type="term" value="P:maturation of SSU-rRNA"/>
    <property type="evidence" value="ECO:0007669"/>
    <property type="project" value="TreeGrafter"/>
</dbReference>
<keyword evidence="7" id="KW-1185">Reference proteome</keyword>
<keyword evidence="3" id="KW-0378">Hydrolase</keyword>
<dbReference type="Gene3D" id="3.40.50.1010">
    <property type="entry name" value="5'-nuclease"/>
    <property type="match status" value="1"/>
</dbReference>
<evidence type="ECO:0000256" key="4">
    <source>
        <dbReference type="SAM" id="MobiDB-lite"/>
    </source>
</evidence>
<organism evidence="6 7">
    <name type="scientific">Eumeta variegata</name>
    <name type="common">Bagworm moth</name>
    <name type="synonym">Eumeta japonica</name>
    <dbReference type="NCBI Taxonomy" id="151549"/>
    <lineage>
        <taxon>Eukaryota</taxon>
        <taxon>Metazoa</taxon>
        <taxon>Ecdysozoa</taxon>
        <taxon>Arthropoda</taxon>
        <taxon>Hexapoda</taxon>
        <taxon>Insecta</taxon>
        <taxon>Pterygota</taxon>
        <taxon>Neoptera</taxon>
        <taxon>Endopterygota</taxon>
        <taxon>Lepidoptera</taxon>
        <taxon>Glossata</taxon>
        <taxon>Ditrysia</taxon>
        <taxon>Tineoidea</taxon>
        <taxon>Psychidae</taxon>
        <taxon>Oiketicinae</taxon>
        <taxon>Eumeta</taxon>
    </lineage>
</organism>
<reference evidence="6 7" key="1">
    <citation type="journal article" date="2019" name="Commun. Biol.">
        <title>The bagworm genome reveals a unique fibroin gene that provides high tensile strength.</title>
        <authorList>
            <person name="Kono N."/>
            <person name="Nakamura H."/>
            <person name="Ohtoshi R."/>
            <person name="Tomita M."/>
            <person name="Numata K."/>
            <person name="Arakawa K."/>
        </authorList>
    </citation>
    <scope>NUCLEOTIDE SEQUENCE [LARGE SCALE GENOMIC DNA]</scope>
</reference>
<comment type="caution">
    <text evidence="6">The sequence shown here is derived from an EMBL/GenBank/DDBJ whole genome shotgun (WGS) entry which is preliminary data.</text>
</comment>
<protein>
    <submittedName>
        <fullName evidence="6">RNA-binding protein NOB1</fullName>
    </submittedName>
</protein>
<dbReference type="GO" id="GO:0046872">
    <property type="term" value="F:metal ion binding"/>
    <property type="evidence" value="ECO:0007669"/>
    <property type="project" value="UniProtKB-KW"/>
</dbReference>
<dbReference type="GO" id="GO:0016787">
    <property type="term" value="F:hydrolase activity"/>
    <property type="evidence" value="ECO:0007669"/>
    <property type="project" value="UniProtKB-KW"/>
</dbReference>
<evidence type="ECO:0000256" key="3">
    <source>
        <dbReference type="ARBA" id="ARBA00022801"/>
    </source>
</evidence>